<organism evidence="2 3">
    <name type="scientific">Aspergillus sclerotiicarbonarius (strain CBS 121057 / IBT 28362)</name>
    <dbReference type="NCBI Taxonomy" id="1448318"/>
    <lineage>
        <taxon>Eukaryota</taxon>
        <taxon>Fungi</taxon>
        <taxon>Dikarya</taxon>
        <taxon>Ascomycota</taxon>
        <taxon>Pezizomycotina</taxon>
        <taxon>Eurotiomycetes</taxon>
        <taxon>Eurotiomycetidae</taxon>
        <taxon>Eurotiales</taxon>
        <taxon>Aspergillaceae</taxon>
        <taxon>Aspergillus</taxon>
        <taxon>Aspergillus subgen. Circumdati</taxon>
    </lineage>
</organism>
<dbReference type="AlphaFoldDB" id="A0A319EF78"/>
<proteinExistence type="predicted"/>
<evidence type="ECO:0000313" key="3">
    <source>
        <dbReference type="Proteomes" id="UP000248423"/>
    </source>
</evidence>
<sequence length="149" mass="16024">MTVLVTIDSLVTCRGAGMTQFGGNFRIRHTGPLGLEQPFNVELETRQDLLVATLHCSLAGLARASHTSPISADLSTVQPSYSPSGVLPFLALDHVKMPRDGVRTIGLASPWQCIDSSRIEPEIHGSGQDFDAAHLPRWVGRQPPSARTG</sequence>
<feature type="region of interest" description="Disordered" evidence="1">
    <location>
        <begin position="125"/>
        <end position="149"/>
    </location>
</feature>
<reference evidence="2 3" key="1">
    <citation type="submission" date="2018-02" db="EMBL/GenBank/DDBJ databases">
        <title>The genomes of Aspergillus section Nigri reveals drivers in fungal speciation.</title>
        <authorList>
            <consortium name="DOE Joint Genome Institute"/>
            <person name="Vesth T.C."/>
            <person name="Nybo J."/>
            <person name="Theobald S."/>
            <person name="Brandl J."/>
            <person name="Frisvad J.C."/>
            <person name="Nielsen K.F."/>
            <person name="Lyhne E.K."/>
            <person name="Kogle M.E."/>
            <person name="Kuo A."/>
            <person name="Riley R."/>
            <person name="Clum A."/>
            <person name="Nolan M."/>
            <person name="Lipzen A."/>
            <person name="Salamov A."/>
            <person name="Henrissat B."/>
            <person name="Wiebenga A."/>
            <person name="De vries R.P."/>
            <person name="Grigoriev I.V."/>
            <person name="Mortensen U.H."/>
            <person name="Andersen M.R."/>
            <person name="Baker S.E."/>
        </authorList>
    </citation>
    <scope>NUCLEOTIDE SEQUENCE [LARGE SCALE GENOMIC DNA]</scope>
    <source>
        <strain evidence="2 3">CBS 121057</strain>
    </source>
</reference>
<dbReference type="Proteomes" id="UP000248423">
    <property type="component" value="Unassembled WGS sequence"/>
</dbReference>
<dbReference type="EMBL" id="KZ826360">
    <property type="protein sequence ID" value="PYI05158.1"/>
    <property type="molecule type" value="Genomic_DNA"/>
</dbReference>
<keyword evidence="3" id="KW-1185">Reference proteome</keyword>
<dbReference type="VEuPathDB" id="FungiDB:BO78DRAFT_151805"/>
<protein>
    <submittedName>
        <fullName evidence="2">Uncharacterized protein</fullName>
    </submittedName>
</protein>
<gene>
    <name evidence="2" type="ORF">BO78DRAFT_151805</name>
</gene>
<evidence type="ECO:0000256" key="1">
    <source>
        <dbReference type="SAM" id="MobiDB-lite"/>
    </source>
</evidence>
<evidence type="ECO:0000313" key="2">
    <source>
        <dbReference type="EMBL" id="PYI05158.1"/>
    </source>
</evidence>
<accession>A0A319EF78</accession>
<name>A0A319EF78_ASPSB</name>